<accession>A0A5C3N610</accession>
<sequence>MAPRKSAFTVFVDENSVAESSTTKVASKGGVLRSSTTSITSNSISTITTLASLAAEHEKENIDPLTGLRAGAPAVKGKKRKAALAPKAIQPPQPLQCKPVKAIKEVEKKKKPVKSKESAVKSKGSKTRKPKASKSRSPSLPVVAEDCEAEGRVEVVDADTRCYELTVLPLADVTQAYEDGSPTKRRALMMPLTPSKLPRDTSLEPEIGDSFIPGDFEFGMKPRVRGLSVEPEAPLSFSTPERKQIYSNFTFSSPSKSAERYRRVRERSLSPEEAALEL</sequence>
<evidence type="ECO:0000313" key="3">
    <source>
        <dbReference type="Proteomes" id="UP000305948"/>
    </source>
</evidence>
<dbReference type="OrthoDB" id="3265369at2759"/>
<feature type="compositionally biased region" description="Basic residues" evidence="1">
    <location>
        <begin position="123"/>
        <end position="134"/>
    </location>
</feature>
<keyword evidence="3" id="KW-1185">Reference proteome</keyword>
<feature type="compositionally biased region" description="Basic and acidic residues" evidence="1">
    <location>
        <begin position="102"/>
        <end position="120"/>
    </location>
</feature>
<gene>
    <name evidence="2" type="ORF">OE88DRAFT_1737357</name>
</gene>
<reference evidence="2 3" key="1">
    <citation type="journal article" date="2019" name="Nat. Ecol. Evol.">
        <title>Megaphylogeny resolves global patterns of mushroom evolution.</title>
        <authorList>
            <person name="Varga T."/>
            <person name="Krizsan K."/>
            <person name="Foldi C."/>
            <person name="Dima B."/>
            <person name="Sanchez-Garcia M."/>
            <person name="Sanchez-Ramirez S."/>
            <person name="Szollosi G.J."/>
            <person name="Szarkandi J.G."/>
            <person name="Papp V."/>
            <person name="Albert L."/>
            <person name="Andreopoulos W."/>
            <person name="Angelini C."/>
            <person name="Antonin V."/>
            <person name="Barry K.W."/>
            <person name="Bougher N.L."/>
            <person name="Buchanan P."/>
            <person name="Buyck B."/>
            <person name="Bense V."/>
            <person name="Catcheside P."/>
            <person name="Chovatia M."/>
            <person name="Cooper J."/>
            <person name="Damon W."/>
            <person name="Desjardin D."/>
            <person name="Finy P."/>
            <person name="Geml J."/>
            <person name="Haridas S."/>
            <person name="Hughes K."/>
            <person name="Justo A."/>
            <person name="Karasinski D."/>
            <person name="Kautmanova I."/>
            <person name="Kiss B."/>
            <person name="Kocsube S."/>
            <person name="Kotiranta H."/>
            <person name="LaButti K.M."/>
            <person name="Lechner B.E."/>
            <person name="Liimatainen K."/>
            <person name="Lipzen A."/>
            <person name="Lukacs Z."/>
            <person name="Mihaltcheva S."/>
            <person name="Morgado L.N."/>
            <person name="Niskanen T."/>
            <person name="Noordeloos M.E."/>
            <person name="Ohm R.A."/>
            <person name="Ortiz-Santana B."/>
            <person name="Ovrebo C."/>
            <person name="Racz N."/>
            <person name="Riley R."/>
            <person name="Savchenko A."/>
            <person name="Shiryaev A."/>
            <person name="Soop K."/>
            <person name="Spirin V."/>
            <person name="Szebenyi C."/>
            <person name="Tomsovsky M."/>
            <person name="Tulloss R.E."/>
            <person name="Uehling J."/>
            <person name="Grigoriev I.V."/>
            <person name="Vagvolgyi C."/>
            <person name="Papp T."/>
            <person name="Martin F.M."/>
            <person name="Miettinen O."/>
            <person name="Hibbett D.S."/>
            <person name="Nagy L.G."/>
        </authorList>
    </citation>
    <scope>NUCLEOTIDE SEQUENCE [LARGE SCALE GENOMIC DNA]</scope>
    <source>
        <strain evidence="2 3">OMC1185</strain>
    </source>
</reference>
<feature type="region of interest" description="Disordered" evidence="1">
    <location>
        <begin position="253"/>
        <end position="278"/>
    </location>
</feature>
<feature type="compositionally biased region" description="Basic and acidic residues" evidence="1">
    <location>
        <begin position="257"/>
        <end position="270"/>
    </location>
</feature>
<organism evidence="2 3">
    <name type="scientific">Heliocybe sulcata</name>
    <dbReference type="NCBI Taxonomy" id="5364"/>
    <lineage>
        <taxon>Eukaryota</taxon>
        <taxon>Fungi</taxon>
        <taxon>Dikarya</taxon>
        <taxon>Basidiomycota</taxon>
        <taxon>Agaricomycotina</taxon>
        <taxon>Agaricomycetes</taxon>
        <taxon>Gloeophyllales</taxon>
        <taxon>Gloeophyllaceae</taxon>
        <taxon>Heliocybe</taxon>
    </lineage>
</organism>
<evidence type="ECO:0000313" key="2">
    <source>
        <dbReference type="EMBL" id="TFK49161.1"/>
    </source>
</evidence>
<feature type="region of interest" description="Disordered" evidence="1">
    <location>
        <begin position="64"/>
        <end position="143"/>
    </location>
</feature>
<dbReference type="EMBL" id="ML213517">
    <property type="protein sequence ID" value="TFK49161.1"/>
    <property type="molecule type" value="Genomic_DNA"/>
</dbReference>
<dbReference type="AlphaFoldDB" id="A0A5C3N610"/>
<dbReference type="Proteomes" id="UP000305948">
    <property type="component" value="Unassembled WGS sequence"/>
</dbReference>
<name>A0A5C3N610_9AGAM</name>
<protein>
    <submittedName>
        <fullName evidence="2">Uncharacterized protein</fullName>
    </submittedName>
</protein>
<evidence type="ECO:0000256" key="1">
    <source>
        <dbReference type="SAM" id="MobiDB-lite"/>
    </source>
</evidence>
<proteinExistence type="predicted"/>